<dbReference type="AlphaFoldDB" id="A0A7J7NC45"/>
<gene>
    <name evidence="1" type="ORF">GIB67_040988</name>
</gene>
<evidence type="ECO:0008006" key="3">
    <source>
        <dbReference type="Google" id="ProtNLM"/>
    </source>
</evidence>
<proteinExistence type="predicted"/>
<dbReference type="Proteomes" id="UP000541444">
    <property type="component" value="Unassembled WGS sequence"/>
</dbReference>
<evidence type="ECO:0000313" key="2">
    <source>
        <dbReference type="Proteomes" id="UP000541444"/>
    </source>
</evidence>
<dbReference type="OrthoDB" id="185373at2759"/>
<organism evidence="1 2">
    <name type="scientific">Kingdonia uniflora</name>
    <dbReference type="NCBI Taxonomy" id="39325"/>
    <lineage>
        <taxon>Eukaryota</taxon>
        <taxon>Viridiplantae</taxon>
        <taxon>Streptophyta</taxon>
        <taxon>Embryophyta</taxon>
        <taxon>Tracheophyta</taxon>
        <taxon>Spermatophyta</taxon>
        <taxon>Magnoliopsida</taxon>
        <taxon>Ranunculales</taxon>
        <taxon>Circaeasteraceae</taxon>
        <taxon>Kingdonia</taxon>
    </lineage>
</organism>
<dbReference type="InterPro" id="IPR046960">
    <property type="entry name" value="PPR_At4g14850-like_plant"/>
</dbReference>
<evidence type="ECO:0000313" key="1">
    <source>
        <dbReference type="EMBL" id="KAF6164736.1"/>
    </source>
</evidence>
<dbReference type="GO" id="GO:0009451">
    <property type="term" value="P:RNA modification"/>
    <property type="evidence" value="ECO:0007669"/>
    <property type="project" value="InterPro"/>
</dbReference>
<name>A0A7J7NC45_9MAGN</name>
<dbReference type="GO" id="GO:0003723">
    <property type="term" value="F:RNA binding"/>
    <property type="evidence" value="ECO:0007669"/>
    <property type="project" value="InterPro"/>
</dbReference>
<dbReference type="PANTHER" id="PTHR47926">
    <property type="entry name" value="PENTATRICOPEPTIDE REPEAT-CONTAINING PROTEIN"/>
    <property type="match status" value="1"/>
</dbReference>
<dbReference type="EMBL" id="JACGCM010000911">
    <property type="protein sequence ID" value="KAF6164736.1"/>
    <property type="molecule type" value="Genomic_DNA"/>
</dbReference>
<reference evidence="1 2" key="1">
    <citation type="journal article" date="2020" name="IScience">
        <title>Genome Sequencing of the Endangered Kingdonia uniflora (Circaeasteraceae, Ranunculales) Reveals Potential Mechanisms of Evolutionary Specialization.</title>
        <authorList>
            <person name="Sun Y."/>
            <person name="Deng T."/>
            <person name="Zhang A."/>
            <person name="Moore M.J."/>
            <person name="Landis J.B."/>
            <person name="Lin N."/>
            <person name="Zhang H."/>
            <person name="Zhang X."/>
            <person name="Huang J."/>
            <person name="Zhang X."/>
            <person name="Sun H."/>
            <person name="Wang H."/>
        </authorList>
    </citation>
    <scope>NUCLEOTIDE SEQUENCE [LARGE SCALE GENOMIC DNA]</scope>
    <source>
        <strain evidence="1">TB1705</strain>
        <tissue evidence="1">Leaf</tissue>
    </source>
</reference>
<dbReference type="Gene3D" id="1.25.40.10">
    <property type="entry name" value="Tetratricopeptide repeat domain"/>
    <property type="match status" value="1"/>
</dbReference>
<accession>A0A7J7NC45</accession>
<dbReference type="PANTHER" id="PTHR47926:SF430">
    <property type="entry name" value="PENTATRICOPEPTIDE REPEAT-CONTAINING PROTEIN"/>
    <property type="match status" value="1"/>
</dbReference>
<protein>
    <recommendedName>
        <fullName evidence="3">Pentatricopeptide repeat-containing protein</fullName>
    </recommendedName>
</protein>
<comment type="caution">
    <text evidence="1">The sequence shown here is derived from an EMBL/GenBank/DDBJ whole genome shotgun (WGS) entry which is preliminary data.</text>
</comment>
<keyword evidence="2" id="KW-1185">Reference proteome</keyword>
<sequence length="79" mass="8830">MLGVYGVNPGVEHYGCMVDLLGRAGFFEESLELIRTMPMVPNATVWGSLLRACRIHRDTRVSEQVTLRLLELDPRDGGN</sequence>
<dbReference type="InterPro" id="IPR011990">
    <property type="entry name" value="TPR-like_helical_dom_sf"/>
</dbReference>